<keyword evidence="1" id="KW-0472">Membrane</keyword>
<keyword evidence="1" id="KW-1133">Transmembrane helix</keyword>
<accession>A0A5N6ELD0</accession>
<dbReference type="AlphaFoldDB" id="A0A5N6ELD0"/>
<dbReference type="Proteomes" id="UP000326799">
    <property type="component" value="Unassembled WGS sequence"/>
</dbReference>
<protein>
    <submittedName>
        <fullName evidence="2">Uncharacterized protein</fullName>
    </submittedName>
</protein>
<reference evidence="2 3" key="1">
    <citation type="submission" date="2019-04" db="EMBL/GenBank/DDBJ databases">
        <title>Fungal friends and foes A comparative genomics study of 23 Aspergillus species from section Flavi.</title>
        <authorList>
            <consortium name="DOE Joint Genome Institute"/>
            <person name="Kjaerbolling I."/>
            <person name="Vesth T.C."/>
            <person name="Frisvad J.C."/>
            <person name="Nybo J.L."/>
            <person name="Theobald S."/>
            <person name="Kildgaard S."/>
            <person name="Petersen T.I."/>
            <person name="Kuo A."/>
            <person name="Sato A."/>
            <person name="Lyhne E.K."/>
            <person name="Kogle M.E."/>
            <person name="Wiebenga A."/>
            <person name="Kun R.S."/>
            <person name="Lubbers R.J."/>
            <person name="Makela M.R."/>
            <person name="Barry K."/>
            <person name="Chovatia M."/>
            <person name="Clum A."/>
            <person name="Daum C."/>
            <person name="Haridas S."/>
            <person name="He G."/>
            <person name="LaButti K."/>
            <person name="Lipzen A."/>
            <person name="Mondo S."/>
            <person name="Pangilinan J."/>
            <person name="Riley R."/>
            <person name="Salamov A."/>
            <person name="Simmons B.A."/>
            <person name="Magnuson J.K."/>
            <person name="Henrissat B."/>
            <person name="Mortensen U.H."/>
            <person name="Larsen T.O."/>
            <person name="De vries R.P."/>
            <person name="Grigoriev I.V."/>
            <person name="Machida M."/>
            <person name="Baker S.E."/>
            <person name="Andersen M.R."/>
        </authorList>
    </citation>
    <scope>NUCLEOTIDE SEQUENCE [LARGE SCALE GENOMIC DNA]</scope>
    <source>
        <strain evidence="2 3">CBS 126849</strain>
    </source>
</reference>
<feature type="transmembrane region" description="Helical" evidence="1">
    <location>
        <begin position="15"/>
        <end position="34"/>
    </location>
</feature>
<keyword evidence="3" id="KW-1185">Reference proteome</keyword>
<dbReference type="EMBL" id="ML733453">
    <property type="protein sequence ID" value="KAB8218198.1"/>
    <property type="molecule type" value="Genomic_DNA"/>
</dbReference>
<gene>
    <name evidence="2" type="ORF">BDV33DRAFT_176127</name>
</gene>
<sequence length="70" mass="7882">LTFDHILGTSLLTRFYNRVGIIIIIYLIVLICSFDKGTKNNQSAAPAPVWPFSAEDKIPAHEKKRSYSTT</sequence>
<proteinExistence type="predicted"/>
<evidence type="ECO:0000313" key="2">
    <source>
        <dbReference type="EMBL" id="KAB8218198.1"/>
    </source>
</evidence>
<keyword evidence="1" id="KW-0812">Transmembrane</keyword>
<evidence type="ECO:0000313" key="3">
    <source>
        <dbReference type="Proteomes" id="UP000326799"/>
    </source>
</evidence>
<evidence type="ECO:0000256" key="1">
    <source>
        <dbReference type="SAM" id="Phobius"/>
    </source>
</evidence>
<feature type="non-terminal residue" evidence="2">
    <location>
        <position position="1"/>
    </location>
</feature>
<name>A0A5N6ELD0_9EURO</name>
<organism evidence="2 3">
    <name type="scientific">Aspergillus novoparasiticus</name>
    <dbReference type="NCBI Taxonomy" id="986946"/>
    <lineage>
        <taxon>Eukaryota</taxon>
        <taxon>Fungi</taxon>
        <taxon>Dikarya</taxon>
        <taxon>Ascomycota</taxon>
        <taxon>Pezizomycotina</taxon>
        <taxon>Eurotiomycetes</taxon>
        <taxon>Eurotiomycetidae</taxon>
        <taxon>Eurotiales</taxon>
        <taxon>Aspergillaceae</taxon>
        <taxon>Aspergillus</taxon>
        <taxon>Aspergillus subgen. Circumdati</taxon>
    </lineage>
</organism>
<feature type="non-terminal residue" evidence="2">
    <location>
        <position position="70"/>
    </location>
</feature>